<evidence type="ECO:0008006" key="3">
    <source>
        <dbReference type="Google" id="ProtNLM"/>
    </source>
</evidence>
<accession>A0A7X2XV15</accession>
<dbReference type="EMBL" id="WNJO01000005">
    <property type="protein sequence ID" value="MTV82143.1"/>
    <property type="molecule type" value="Genomic_DNA"/>
</dbReference>
<dbReference type="Proteomes" id="UP000466388">
    <property type="component" value="Unassembled WGS sequence"/>
</dbReference>
<sequence length="105" mass="12013">MLGTCLVASFPVSSQASSWHNGMPKILQGNWRGHSDRLKISNKHVYVIPKNGAAVSRVKSVKYRYLGHRTYKYYQKFTHGGSYSANIKISVNHRTVKVNGHYYRK</sequence>
<evidence type="ECO:0000313" key="1">
    <source>
        <dbReference type="EMBL" id="MTV82143.1"/>
    </source>
</evidence>
<dbReference type="AlphaFoldDB" id="A0A7X2XV15"/>
<proteinExistence type="predicted"/>
<keyword evidence="2" id="KW-1185">Reference proteome</keyword>
<protein>
    <recommendedName>
        <fullName evidence="3">DUF5640 domain-containing protein</fullName>
    </recommendedName>
</protein>
<comment type="caution">
    <text evidence="1">The sequence shown here is derived from an EMBL/GenBank/DDBJ whole genome shotgun (WGS) entry which is preliminary data.</text>
</comment>
<organism evidence="1 2">
    <name type="scientific">Secundilactobacillus folii</name>
    <dbReference type="NCBI Taxonomy" id="2678357"/>
    <lineage>
        <taxon>Bacteria</taxon>
        <taxon>Bacillati</taxon>
        <taxon>Bacillota</taxon>
        <taxon>Bacilli</taxon>
        <taxon>Lactobacillales</taxon>
        <taxon>Lactobacillaceae</taxon>
        <taxon>Secundilactobacillus</taxon>
    </lineage>
</organism>
<gene>
    <name evidence="1" type="ORF">GM612_05690</name>
</gene>
<reference evidence="1 2" key="1">
    <citation type="submission" date="2019-11" db="EMBL/GenBank/DDBJ databases">
        <title>Lactobacillus sp. nov. CRM56-3, isolated from fermented tea leaves.</title>
        <authorList>
            <person name="Phuengjayaem S."/>
            <person name="Tanasupawat S."/>
        </authorList>
    </citation>
    <scope>NUCLEOTIDE SEQUENCE [LARGE SCALE GENOMIC DNA]</scope>
    <source>
        <strain evidence="1 2">CRM56-3</strain>
    </source>
</reference>
<name>A0A7X2XV15_9LACO</name>
<evidence type="ECO:0000313" key="2">
    <source>
        <dbReference type="Proteomes" id="UP000466388"/>
    </source>
</evidence>